<evidence type="ECO:0000313" key="2">
    <source>
        <dbReference type="Proteomes" id="UP000182658"/>
    </source>
</evidence>
<accession>A0A1J7JWF1</accession>
<organism evidence="1 2">
    <name type="scientific">Coniochaeta ligniaria NRRL 30616</name>
    <dbReference type="NCBI Taxonomy" id="1408157"/>
    <lineage>
        <taxon>Eukaryota</taxon>
        <taxon>Fungi</taxon>
        <taxon>Dikarya</taxon>
        <taxon>Ascomycota</taxon>
        <taxon>Pezizomycotina</taxon>
        <taxon>Sordariomycetes</taxon>
        <taxon>Sordariomycetidae</taxon>
        <taxon>Coniochaetales</taxon>
        <taxon>Coniochaetaceae</taxon>
        <taxon>Coniochaeta</taxon>
    </lineage>
</organism>
<dbReference type="EMBL" id="KV875093">
    <property type="protein sequence ID" value="OIW34392.1"/>
    <property type="molecule type" value="Genomic_DNA"/>
</dbReference>
<protein>
    <submittedName>
        <fullName evidence="1">Uncharacterized protein</fullName>
    </submittedName>
</protein>
<dbReference type="OrthoDB" id="5597238at2759"/>
<sequence>MRHGRKPWNAVQFLAWDKTILCPASPSQHDLNVFPVLSPAPVRVAAHLSTLVLVNHHCRYIFFLTLVDSYNIVYPPLIQTTKMRFTTVLLSGLVAVATAQTTTTTTPTTLSTATSTTSESVAETSQSEIVKCIDACPAGDVGCTAKCIAVPNPDPAAVNATNTCVAACPQGNGTATDNLNYQNCVDACIGKYYFTATTAGAPQTTSSGAGVVVTTTDRNGATVTSTIPLGLLRRRVVRRGRMEAGW</sequence>
<dbReference type="AlphaFoldDB" id="A0A1J7JWF1"/>
<name>A0A1J7JWF1_9PEZI</name>
<dbReference type="Proteomes" id="UP000182658">
    <property type="component" value="Unassembled WGS sequence"/>
</dbReference>
<dbReference type="InParanoid" id="A0A1J7JWF1"/>
<dbReference type="STRING" id="1408157.A0A1J7JWF1"/>
<reference evidence="1 2" key="1">
    <citation type="submission" date="2016-10" db="EMBL/GenBank/DDBJ databases">
        <title>Draft genome sequence of Coniochaeta ligniaria NRRL30616, a lignocellulolytic fungus for bioabatement of inhibitors in plant biomass hydrolysates.</title>
        <authorList>
            <consortium name="DOE Joint Genome Institute"/>
            <person name="Jimenez D.J."/>
            <person name="Hector R.E."/>
            <person name="Riley R."/>
            <person name="Sun H."/>
            <person name="Grigoriev I.V."/>
            <person name="Van Elsas J.D."/>
            <person name="Nichols N.N."/>
        </authorList>
    </citation>
    <scope>NUCLEOTIDE SEQUENCE [LARGE SCALE GENOMIC DNA]</scope>
    <source>
        <strain evidence="1 2">NRRL 30616</strain>
    </source>
</reference>
<evidence type="ECO:0000313" key="1">
    <source>
        <dbReference type="EMBL" id="OIW34392.1"/>
    </source>
</evidence>
<keyword evidence="2" id="KW-1185">Reference proteome</keyword>
<proteinExistence type="predicted"/>
<gene>
    <name evidence="1" type="ORF">CONLIGDRAFT_2601</name>
</gene>